<feature type="transmembrane region" description="Helical" evidence="10">
    <location>
        <begin position="792"/>
        <end position="812"/>
    </location>
</feature>
<dbReference type="PROSITE" id="PS00154">
    <property type="entry name" value="ATPASE_E1_E2"/>
    <property type="match status" value="1"/>
</dbReference>
<dbReference type="Gene3D" id="3.40.1110.10">
    <property type="entry name" value="Calcium-transporting ATPase, cytoplasmic domain N"/>
    <property type="match status" value="1"/>
</dbReference>
<dbReference type="RefSeq" id="WP_009540559.1">
    <property type="nucleotide sequence ID" value="NZ_ANHY01000008.1"/>
</dbReference>
<evidence type="ECO:0000256" key="6">
    <source>
        <dbReference type="ARBA" id="ARBA00022967"/>
    </source>
</evidence>
<dbReference type="SMART" id="SM00831">
    <property type="entry name" value="Cation_ATPase_N"/>
    <property type="match status" value="1"/>
</dbReference>
<dbReference type="Pfam" id="PF00689">
    <property type="entry name" value="Cation_ATPase_C"/>
    <property type="match status" value="1"/>
</dbReference>
<keyword evidence="13" id="KW-1185">Reference proteome</keyword>
<dbReference type="Gene3D" id="2.70.150.10">
    <property type="entry name" value="Calcium-transporting ATPase, cytoplasmic transduction domain A"/>
    <property type="match status" value="1"/>
</dbReference>
<feature type="transmembrane region" description="Helical" evidence="10">
    <location>
        <begin position="62"/>
        <end position="81"/>
    </location>
</feature>
<dbReference type="GO" id="GO:0005391">
    <property type="term" value="F:P-type sodium:potassium-exchanging transporter activity"/>
    <property type="evidence" value="ECO:0007669"/>
    <property type="project" value="TreeGrafter"/>
</dbReference>
<feature type="domain" description="Cation-transporting P-type ATPase N-terminal" evidence="11">
    <location>
        <begin position="13"/>
        <end position="86"/>
    </location>
</feature>
<evidence type="ECO:0000256" key="10">
    <source>
        <dbReference type="SAM" id="Phobius"/>
    </source>
</evidence>
<feature type="transmembrane region" description="Helical" evidence="10">
    <location>
        <begin position="87"/>
        <end position="106"/>
    </location>
</feature>
<keyword evidence="8 10" id="KW-0472">Membrane</keyword>
<protein>
    <submittedName>
        <fullName evidence="12">Ca ion P-type ATPase</fullName>
    </submittedName>
</protein>
<dbReference type="AlphaFoldDB" id="K9GYW7"/>
<dbReference type="InterPro" id="IPR008250">
    <property type="entry name" value="ATPase_P-typ_transduc_dom_A_sf"/>
</dbReference>
<dbReference type="OrthoDB" id="391538at2"/>
<dbReference type="InterPro" id="IPR004014">
    <property type="entry name" value="ATPase_P-typ_cation-transptr_N"/>
</dbReference>
<dbReference type="STRING" id="1238182.C882_4451"/>
<evidence type="ECO:0000313" key="12">
    <source>
        <dbReference type="EMBL" id="EKV30492.1"/>
    </source>
</evidence>
<dbReference type="InterPro" id="IPR023299">
    <property type="entry name" value="ATPase_P-typ_cyto_dom_N"/>
</dbReference>
<dbReference type="GO" id="GO:1990573">
    <property type="term" value="P:potassium ion import across plasma membrane"/>
    <property type="evidence" value="ECO:0007669"/>
    <property type="project" value="TreeGrafter"/>
</dbReference>
<dbReference type="GO" id="GO:0006883">
    <property type="term" value="P:intracellular sodium ion homeostasis"/>
    <property type="evidence" value="ECO:0007669"/>
    <property type="project" value="TreeGrafter"/>
</dbReference>
<dbReference type="PRINTS" id="PR00119">
    <property type="entry name" value="CATATPASE"/>
</dbReference>
<dbReference type="Proteomes" id="UP000009881">
    <property type="component" value="Unassembled WGS sequence"/>
</dbReference>
<dbReference type="PRINTS" id="PR00120">
    <property type="entry name" value="HATPASE"/>
</dbReference>
<dbReference type="InterPro" id="IPR036412">
    <property type="entry name" value="HAD-like_sf"/>
</dbReference>
<feature type="transmembrane region" description="Helical" evidence="10">
    <location>
        <begin position="824"/>
        <end position="842"/>
    </location>
</feature>
<keyword evidence="5" id="KW-0067">ATP-binding</keyword>
<comment type="caution">
    <text evidence="12">The sequence shown here is derived from an EMBL/GenBank/DDBJ whole genome shotgun (WGS) entry which is preliminary data.</text>
</comment>
<keyword evidence="4" id="KW-0547">Nucleotide-binding</keyword>
<dbReference type="NCBIfam" id="TIGR01494">
    <property type="entry name" value="ATPase_P-type"/>
    <property type="match status" value="2"/>
</dbReference>
<dbReference type="PATRIC" id="fig|1238182.3.peg.2113"/>
<feature type="region of interest" description="Disordered" evidence="9">
    <location>
        <begin position="373"/>
        <end position="396"/>
    </location>
</feature>
<dbReference type="EMBL" id="ANHY01000008">
    <property type="protein sequence ID" value="EKV30492.1"/>
    <property type="molecule type" value="Genomic_DNA"/>
</dbReference>
<dbReference type="InterPro" id="IPR059000">
    <property type="entry name" value="ATPase_P-type_domA"/>
</dbReference>
<keyword evidence="3 10" id="KW-0812">Transmembrane</keyword>
<dbReference type="SFLD" id="SFLDF00027">
    <property type="entry name" value="p-type_atpase"/>
    <property type="match status" value="1"/>
</dbReference>
<evidence type="ECO:0000313" key="13">
    <source>
        <dbReference type="Proteomes" id="UP000009881"/>
    </source>
</evidence>
<dbReference type="GO" id="GO:0016887">
    <property type="term" value="F:ATP hydrolysis activity"/>
    <property type="evidence" value="ECO:0007669"/>
    <property type="project" value="InterPro"/>
</dbReference>
<dbReference type="SUPFAM" id="SSF81653">
    <property type="entry name" value="Calcium ATPase, transduction domain A"/>
    <property type="match status" value="1"/>
</dbReference>
<gene>
    <name evidence="12" type="ORF">C882_4451</name>
</gene>
<reference evidence="12 13" key="1">
    <citation type="journal article" date="2013" name="Genome Announc.">
        <title>Draft Genome Sequence of an Alphaproteobacterium, Caenispirillum salinarum AK4(T), Isolated from a Solar Saltern.</title>
        <authorList>
            <person name="Khatri I."/>
            <person name="Singh A."/>
            <person name="Korpole S."/>
            <person name="Pinnaka A.K."/>
            <person name="Subramanian S."/>
        </authorList>
    </citation>
    <scope>NUCLEOTIDE SEQUENCE [LARGE SCALE GENOMIC DNA]</scope>
    <source>
        <strain evidence="12 13">AK4</strain>
    </source>
</reference>
<keyword evidence="6" id="KW-1278">Translocase</keyword>
<evidence type="ECO:0000256" key="9">
    <source>
        <dbReference type="SAM" id="MobiDB-lite"/>
    </source>
</evidence>
<feature type="transmembrane region" description="Helical" evidence="10">
    <location>
        <begin position="894"/>
        <end position="911"/>
    </location>
</feature>
<dbReference type="InterPro" id="IPR001757">
    <property type="entry name" value="P_typ_ATPase"/>
</dbReference>
<feature type="transmembrane region" description="Helical" evidence="10">
    <location>
        <begin position="752"/>
        <end position="771"/>
    </location>
</feature>
<comment type="subcellular location">
    <subcellularLocation>
        <location evidence="1">Membrane</location>
        <topology evidence="1">Multi-pass membrane protein</topology>
    </subcellularLocation>
</comment>
<comment type="similarity">
    <text evidence="2">Belongs to the cation transport ATPase (P-type) (TC 3.A.3) family. Type IIA subfamily.</text>
</comment>
<organism evidence="12 13">
    <name type="scientific">Caenispirillum salinarum AK4</name>
    <dbReference type="NCBI Taxonomy" id="1238182"/>
    <lineage>
        <taxon>Bacteria</taxon>
        <taxon>Pseudomonadati</taxon>
        <taxon>Pseudomonadota</taxon>
        <taxon>Alphaproteobacteria</taxon>
        <taxon>Rhodospirillales</taxon>
        <taxon>Novispirillaceae</taxon>
        <taxon>Caenispirillum</taxon>
    </lineage>
</organism>
<dbReference type="GO" id="GO:0005886">
    <property type="term" value="C:plasma membrane"/>
    <property type="evidence" value="ECO:0007669"/>
    <property type="project" value="TreeGrafter"/>
</dbReference>
<dbReference type="Gene3D" id="1.20.1110.10">
    <property type="entry name" value="Calcium-transporting ATPase, transmembrane domain"/>
    <property type="match status" value="1"/>
</dbReference>
<dbReference type="InterPro" id="IPR006068">
    <property type="entry name" value="ATPase_P-typ_cation-transptr_C"/>
</dbReference>
<dbReference type="Gene3D" id="3.40.50.1000">
    <property type="entry name" value="HAD superfamily/HAD-like"/>
    <property type="match status" value="1"/>
</dbReference>
<feature type="transmembrane region" description="Helical" evidence="10">
    <location>
        <begin position="863"/>
        <end position="882"/>
    </location>
</feature>
<evidence type="ECO:0000256" key="7">
    <source>
        <dbReference type="ARBA" id="ARBA00022989"/>
    </source>
</evidence>
<dbReference type="GO" id="GO:0030007">
    <property type="term" value="P:intracellular potassium ion homeostasis"/>
    <property type="evidence" value="ECO:0007669"/>
    <property type="project" value="TreeGrafter"/>
</dbReference>
<dbReference type="GO" id="GO:0036376">
    <property type="term" value="P:sodium ion export across plasma membrane"/>
    <property type="evidence" value="ECO:0007669"/>
    <property type="project" value="TreeGrafter"/>
</dbReference>
<feature type="transmembrane region" description="Helical" evidence="10">
    <location>
        <begin position="280"/>
        <end position="306"/>
    </location>
</feature>
<feature type="transmembrane region" description="Helical" evidence="10">
    <location>
        <begin position="253"/>
        <end position="274"/>
    </location>
</feature>
<evidence type="ECO:0000259" key="11">
    <source>
        <dbReference type="SMART" id="SM00831"/>
    </source>
</evidence>
<evidence type="ECO:0000256" key="2">
    <source>
        <dbReference type="ARBA" id="ARBA00005675"/>
    </source>
</evidence>
<accession>K9GYW7</accession>
<dbReference type="PANTHER" id="PTHR43294">
    <property type="entry name" value="SODIUM/POTASSIUM-TRANSPORTING ATPASE SUBUNIT ALPHA"/>
    <property type="match status" value="1"/>
</dbReference>
<evidence type="ECO:0000256" key="3">
    <source>
        <dbReference type="ARBA" id="ARBA00022692"/>
    </source>
</evidence>
<dbReference type="Pfam" id="PF13246">
    <property type="entry name" value="Cation_ATPase"/>
    <property type="match status" value="1"/>
</dbReference>
<evidence type="ECO:0000256" key="4">
    <source>
        <dbReference type="ARBA" id="ARBA00022741"/>
    </source>
</evidence>
<dbReference type="SUPFAM" id="SSF81660">
    <property type="entry name" value="Metal cation-transporting ATPase, ATP-binding domain N"/>
    <property type="match status" value="1"/>
</dbReference>
<dbReference type="InterPro" id="IPR044492">
    <property type="entry name" value="P_typ_ATPase_HD_dom"/>
</dbReference>
<evidence type="ECO:0000256" key="5">
    <source>
        <dbReference type="ARBA" id="ARBA00022840"/>
    </source>
</evidence>
<keyword evidence="7 10" id="KW-1133">Transmembrane helix</keyword>
<dbReference type="Pfam" id="PF00122">
    <property type="entry name" value="E1-E2_ATPase"/>
    <property type="match status" value="1"/>
</dbReference>
<dbReference type="GO" id="GO:1902600">
    <property type="term" value="P:proton transmembrane transport"/>
    <property type="evidence" value="ECO:0007669"/>
    <property type="project" value="TreeGrafter"/>
</dbReference>
<evidence type="ECO:0000256" key="8">
    <source>
        <dbReference type="ARBA" id="ARBA00023136"/>
    </source>
</evidence>
<dbReference type="InterPro" id="IPR023214">
    <property type="entry name" value="HAD_sf"/>
</dbReference>
<dbReference type="GO" id="GO:0005524">
    <property type="term" value="F:ATP binding"/>
    <property type="evidence" value="ECO:0007669"/>
    <property type="project" value="UniProtKB-KW"/>
</dbReference>
<dbReference type="PANTHER" id="PTHR43294:SF20">
    <property type="entry name" value="P-TYPE ATPASE"/>
    <property type="match status" value="1"/>
</dbReference>
<dbReference type="SUPFAM" id="SSF81665">
    <property type="entry name" value="Calcium ATPase, transmembrane domain M"/>
    <property type="match status" value="1"/>
</dbReference>
<sequence length="930" mass="99802">MKDAAQEDNERTAWHALSGDDALERLDSRREGLGDDEAKQRLEKHGRNILRQEEARPWWKRLLAQFQNVLIIILIIAGIVTTVLGQWIDAGAIFGVVIINAIIGFYQEGKAEKALESIKGMLSPKATVKRGGSKGEIDAEEVVPGDIVAIEAGDRVPADIRLLNANRLRIQEAALTGESEAVDKTPDAVDEDTDLAERSSLAHAGTMVAQGSGEGVVVETGKRTEIGRISEMLEEVEETQTPLMRQLDHFAKILAVIILIIAGAMGAFGALVYGRGLQEMFLAGVGLAVAAIPQGLPALVTITLALGVQRMAKRNAIIRRLPAVETLGSVSTIFTDKTGTLTRNEMTARIVAVEDGEVEVSGTGFKPEGDFRFVEEGTAGRDDEEQDGRERREKGEAIESLDDAPLLRRFLSTGALCNEAALEQKDDEWTIAGDPTEGALVVAAAKAGMDLEDLHRKAERQDVIPFDSERKYMATLNRDPEGGGSVIHVKGAPDVILDMCDKVATAEGDRDIDRDRWEKRVNDLSSRGVRVLALADKPDAGDGSLSEDTVESGLVLVGLVGLLDPPRQSAIDAVRRCHDAGIHVKMVTGDHALTAAAIGAQIGLEHTDNPMSGKDIGDTSDEGLQDKVPEVDVFARASPEHKLRLVQAIQAKGAVCAMTGDGVNDAPALKRADVGVAMGIQGTEAAKEAGEMVLADDNFASIANAVEEGRTVYDNIRKAITFLLPSNGGEALSIMAAILLGMSMPITPVQILWVNMVTAVTLGLSLAFEPAEDDVMARAPRDPDEPILTRFLVWRVVFVSLLLVGAVFGIFLYAGGGSEGNAELARTAAVNMLVAGEIAYLFNIRKLTDRSLSAKGLAGSRPALIATGLVIAAQVLWTYTGPMQYLFGSTAMPLMYWAIIAAALVGIFLIVEVEKTFWRRRSGKTRRAEE</sequence>
<evidence type="ECO:0000256" key="1">
    <source>
        <dbReference type="ARBA" id="ARBA00004141"/>
    </source>
</evidence>
<proteinExistence type="inferred from homology"/>
<dbReference type="SFLD" id="SFLDS00003">
    <property type="entry name" value="Haloacid_Dehalogenase"/>
    <property type="match status" value="1"/>
</dbReference>
<name>K9GYW7_9PROT</name>
<dbReference type="InterPro" id="IPR023298">
    <property type="entry name" value="ATPase_P-typ_TM_dom_sf"/>
</dbReference>
<dbReference type="InterPro" id="IPR018303">
    <property type="entry name" value="ATPase_P-typ_P_site"/>
</dbReference>
<dbReference type="SFLD" id="SFLDG00002">
    <property type="entry name" value="C1.7:_P-type_atpase_like"/>
    <property type="match status" value="1"/>
</dbReference>
<dbReference type="Pfam" id="PF00690">
    <property type="entry name" value="Cation_ATPase_N"/>
    <property type="match status" value="1"/>
</dbReference>
<dbReference type="InterPro" id="IPR050510">
    <property type="entry name" value="Cation_transp_ATPase_P-type"/>
</dbReference>
<dbReference type="SUPFAM" id="SSF56784">
    <property type="entry name" value="HAD-like"/>
    <property type="match status" value="1"/>
</dbReference>
<feature type="transmembrane region" description="Helical" evidence="10">
    <location>
        <begin position="719"/>
        <end position="740"/>
    </location>
</feature>
<dbReference type="eggNOG" id="COG0474">
    <property type="taxonomic scope" value="Bacteria"/>
</dbReference>